<name>A0ABV8PCM1_9SPHI</name>
<reference evidence="2" key="1">
    <citation type="journal article" date="2019" name="Int. J. Syst. Evol. Microbiol.">
        <title>The Global Catalogue of Microorganisms (GCM) 10K type strain sequencing project: providing services to taxonomists for standard genome sequencing and annotation.</title>
        <authorList>
            <consortium name="The Broad Institute Genomics Platform"/>
            <consortium name="The Broad Institute Genome Sequencing Center for Infectious Disease"/>
            <person name="Wu L."/>
            <person name="Ma J."/>
        </authorList>
    </citation>
    <scope>NUCLEOTIDE SEQUENCE [LARGE SCALE GENOMIC DNA]</scope>
    <source>
        <strain evidence="2">CCM 8691</strain>
    </source>
</reference>
<dbReference type="EMBL" id="JBHSBW010000011">
    <property type="protein sequence ID" value="MFC4211897.1"/>
    <property type="molecule type" value="Genomic_DNA"/>
</dbReference>
<protein>
    <submittedName>
        <fullName evidence="1">Uncharacterized protein</fullName>
    </submittedName>
</protein>
<dbReference type="RefSeq" id="WP_378985395.1">
    <property type="nucleotide sequence ID" value="NZ_JBHSBW010000011.1"/>
</dbReference>
<comment type="caution">
    <text evidence="1">The sequence shown here is derived from an EMBL/GenBank/DDBJ whole genome shotgun (WGS) entry which is preliminary data.</text>
</comment>
<dbReference type="Proteomes" id="UP001595789">
    <property type="component" value="Unassembled WGS sequence"/>
</dbReference>
<keyword evidence="2" id="KW-1185">Reference proteome</keyword>
<organism evidence="1 2">
    <name type="scientific">Pedobacter lithocola</name>
    <dbReference type="NCBI Taxonomy" id="1908239"/>
    <lineage>
        <taxon>Bacteria</taxon>
        <taxon>Pseudomonadati</taxon>
        <taxon>Bacteroidota</taxon>
        <taxon>Sphingobacteriia</taxon>
        <taxon>Sphingobacteriales</taxon>
        <taxon>Sphingobacteriaceae</taxon>
        <taxon>Pedobacter</taxon>
    </lineage>
</organism>
<gene>
    <name evidence="1" type="ORF">ACFOWA_11930</name>
</gene>
<proteinExistence type="predicted"/>
<accession>A0ABV8PCM1</accession>
<sequence length="208" mass="23697">MADCLLLLNKCLKSQLNAEDIISYNEENIKYTGWTDFPDYKLITHVVDLSAFSKSDFTSRCTSLLKLLVESLKQRSLRKLVDSLGFNKKETEGFRSLKLLELILKYFYVSAESGLNASTDKEAIIERVVEVNEFKFLAPLFALNDIRQLDVHQTKEAKAKLENALAVFSIHPKTAAGNYAEACFQIYDRLIDMFTEVNLLLSAFYGLE</sequence>
<evidence type="ECO:0000313" key="2">
    <source>
        <dbReference type="Proteomes" id="UP001595789"/>
    </source>
</evidence>
<evidence type="ECO:0000313" key="1">
    <source>
        <dbReference type="EMBL" id="MFC4211897.1"/>
    </source>
</evidence>